<accession>A0ABP8XZH2</accession>
<organism evidence="1 2">
    <name type="scientific">Pedococcus ginsenosidimutans</name>
    <dbReference type="NCBI Taxonomy" id="490570"/>
    <lineage>
        <taxon>Bacteria</taxon>
        <taxon>Bacillati</taxon>
        <taxon>Actinomycetota</taxon>
        <taxon>Actinomycetes</taxon>
        <taxon>Micrococcales</taxon>
        <taxon>Intrasporangiaceae</taxon>
        <taxon>Pedococcus</taxon>
    </lineage>
</organism>
<sequence>MEPIRLTGPADVLSVLPYQLGYHPSDSLVLCALRGGRLGMIERIDLPPPEHLAEACSSVVAPMVREDPDGVLLVGYETEAGASTEFSDAVRDALVGCGIRVVDRMVVHDGCWSAPDCASGCCPSAEDAQPVPRDVPALADFVALEVAPLQGRDDLAAIVRADGGLAPAVAALLARRGRASTVRSVGGGSRAEAVQRLRHLATWALVLDVGVDARPVESLTADDVADLVDSLLDVGLRDAVIAWLCPGTLPLELLPDDLADAVAVSLPAPVWAGRADGGTAGVVAGRRLLARLQWVVRAVPDDVAAPVLTVLANYAWWLGDGALTRVALDRALAHDPGYRLALLLERMVDLGLRSPSEPGAGVPA</sequence>
<dbReference type="RefSeq" id="WP_345501906.1">
    <property type="nucleotide sequence ID" value="NZ_BAABLO010000004.1"/>
</dbReference>
<comment type="caution">
    <text evidence="1">The sequence shown here is derived from an EMBL/GenBank/DDBJ whole genome shotgun (WGS) entry which is preliminary data.</text>
</comment>
<dbReference type="Proteomes" id="UP001500556">
    <property type="component" value="Unassembled WGS sequence"/>
</dbReference>
<keyword evidence="2" id="KW-1185">Reference proteome</keyword>
<protein>
    <recommendedName>
        <fullName evidence="3">DUF4192 domain-containing protein</fullName>
    </recommendedName>
</protein>
<evidence type="ECO:0000313" key="2">
    <source>
        <dbReference type="Proteomes" id="UP001500556"/>
    </source>
</evidence>
<name>A0ABP8XZH2_9MICO</name>
<dbReference type="Pfam" id="PF13830">
    <property type="entry name" value="DUF4192"/>
    <property type="match status" value="1"/>
</dbReference>
<evidence type="ECO:0008006" key="3">
    <source>
        <dbReference type="Google" id="ProtNLM"/>
    </source>
</evidence>
<reference evidence="2" key="1">
    <citation type="journal article" date="2019" name="Int. J. Syst. Evol. Microbiol.">
        <title>The Global Catalogue of Microorganisms (GCM) 10K type strain sequencing project: providing services to taxonomists for standard genome sequencing and annotation.</title>
        <authorList>
            <consortium name="The Broad Institute Genomics Platform"/>
            <consortium name="The Broad Institute Genome Sequencing Center for Infectious Disease"/>
            <person name="Wu L."/>
            <person name="Ma J."/>
        </authorList>
    </citation>
    <scope>NUCLEOTIDE SEQUENCE [LARGE SCALE GENOMIC DNA]</scope>
    <source>
        <strain evidence="2">JCM 18961</strain>
    </source>
</reference>
<gene>
    <name evidence="1" type="ORF">GCM10025782_12470</name>
</gene>
<dbReference type="InterPro" id="IPR025447">
    <property type="entry name" value="DUF4192"/>
</dbReference>
<evidence type="ECO:0000313" key="1">
    <source>
        <dbReference type="EMBL" id="GAA4716945.1"/>
    </source>
</evidence>
<dbReference type="EMBL" id="BAABLO010000004">
    <property type="protein sequence ID" value="GAA4716945.1"/>
    <property type="molecule type" value="Genomic_DNA"/>
</dbReference>
<proteinExistence type="predicted"/>